<gene>
    <name evidence="2" type="ORF">PMAYCL1PPCAC_32604</name>
</gene>
<dbReference type="Pfam" id="PF00378">
    <property type="entry name" value="ECH_1"/>
    <property type="match status" value="1"/>
</dbReference>
<dbReference type="PANTHER" id="PTHR11941">
    <property type="entry name" value="ENOYL-COA HYDRATASE-RELATED"/>
    <property type="match status" value="1"/>
</dbReference>
<keyword evidence="1" id="KW-0456">Lyase</keyword>
<dbReference type="EMBL" id="BTRK01000006">
    <property type="protein sequence ID" value="GMR62409.1"/>
    <property type="molecule type" value="Genomic_DNA"/>
</dbReference>
<dbReference type="GO" id="GO:0016829">
    <property type="term" value="F:lyase activity"/>
    <property type="evidence" value="ECO:0007669"/>
    <property type="project" value="UniProtKB-KW"/>
</dbReference>
<keyword evidence="3" id="KW-1185">Reference proteome</keyword>
<dbReference type="InterPro" id="IPR001753">
    <property type="entry name" value="Enoyl-CoA_hydra/iso"/>
</dbReference>
<dbReference type="Proteomes" id="UP001328107">
    <property type="component" value="Unassembled WGS sequence"/>
</dbReference>
<dbReference type="GO" id="GO:0005829">
    <property type="term" value="C:cytosol"/>
    <property type="evidence" value="ECO:0007669"/>
    <property type="project" value="TreeGrafter"/>
</dbReference>
<dbReference type="SUPFAM" id="SSF52096">
    <property type="entry name" value="ClpP/crotonase"/>
    <property type="match status" value="1"/>
</dbReference>
<dbReference type="PANTHER" id="PTHR11941:SF27">
    <property type="entry name" value="ETHYLMALONYL-COA DECARBOXYLASE"/>
    <property type="match status" value="1"/>
</dbReference>
<dbReference type="InterPro" id="IPR029045">
    <property type="entry name" value="ClpP/crotonase-like_dom_sf"/>
</dbReference>
<protein>
    <recommendedName>
        <fullName evidence="4">Ech-3</fullName>
    </recommendedName>
</protein>
<proteinExistence type="predicted"/>
<reference evidence="3" key="1">
    <citation type="submission" date="2022-10" db="EMBL/GenBank/DDBJ databases">
        <title>Genome assembly of Pristionchus species.</title>
        <authorList>
            <person name="Yoshida K."/>
            <person name="Sommer R.J."/>
        </authorList>
    </citation>
    <scope>NUCLEOTIDE SEQUENCE [LARGE SCALE GENOMIC DNA]</scope>
    <source>
        <strain evidence="3">RS5460</strain>
    </source>
</reference>
<dbReference type="AlphaFoldDB" id="A0AAN5DI48"/>
<dbReference type="CDD" id="cd06558">
    <property type="entry name" value="crotonase-like"/>
    <property type="match status" value="1"/>
</dbReference>
<organism evidence="2 3">
    <name type="scientific">Pristionchus mayeri</name>
    <dbReference type="NCBI Taxonomy" id="1317129"/>
    <lineage>
        <taxon>Eukaryota</taxon>
        <taxon>Metazoa</taxon>
        <taxon>Ecdysozoa</taxon>
        <taxon>Nematoda</taxon>
        <taxon>Chromadorea</taxon>
        <taxon>Rhabditida</taxon>
        <taxon>Rhabditina</taxon>
        <taxon>Diplogasteromorpha</taxon>
        <taxon>Diplogasteroidea</taxon>
        <taxon>Neodiplogasteridae</taxon>
        <taxon>Pristionchus</taxon>
    </lineage>
</organism>
<evidence type="ECO:0008006" key="4">
    <source>
        <dbReference type="Google" id="ProtNLM"/>
    </source>
</evidence>
<evidence type="ECO:0000256" key="1">
    <source>
        <dbReference type="ARBA" id="ARBA00023239"/>
    </source>
</evidence>
<accession>A0AAN5DI48</accession>
<sequence length="312" mass="34489">SFRLLTMNTSVIFNRLGAFRQVTPISFFHGHGKKGIDSDNEKWLKEQGSGGSVSYTRNEDNAHFGFVTFHNKQKLNAFTGAMMHDFAVAVRDAVEDESTRCIIVRGENGNFCSGGELNFVEKIANEHGSYIMNKVMMSSLKRLAGSDKVSIAVLEGSTMGGASEIASACNIRVAHKKAKVGFVQGTMGVCPGWGGGRFLVETLGTARAIEYLTTAAVMEAEELHKIGFITHIFDTEEHLDAYLTRFSKLESQNAAVAAKRMVANYSDKHRDDKEREAEERSIFMSVWGHEDHLKSIEAIRENLANAKKGKKK</sequence>
<comment type="caution">
    <text evidence="2">The sequence shown here is derived from an EMBL/GenBank/DDBJ whole genome shotgun (WGS) entry which is preliminary data.</text>
</comment>
<feature type="non-terminal residue" evidence="2">
    <location>
        <position position="1"/>
    </location>
</feature>
<evidence type="ECO:0000313" key="3">
    <source>
        <dbReference type="Proteomes" id="UP001328107"/>
    </source>
</evidence>
<dbReference type="GO" id="GO:0006635">
    <property type="term" value="P:fatty acid beta-oxidation"/>
    <property type="evidence" value="ECO:0007669"/>
    <property type="project" value="TreeGrafter"/>
</dbReference>
<evidence type="ECO:0000313" key="2">
    <source>
        <dbReference type="EMBL" id="GMR62409.1"/>
    </source>
</evidence>
<dbReference type="Gene3D" id="3.90.226.10">
    <property type="entry name" value="2-enoyl-CoA Hydratase, Chain A, domain 1"/>
    <property type="match status" value="1"/>
</dbReference>
<name>A0AAN5DI48_9BILA</name>